<dbReference type="RefSeq" id="WP_161083335.1">
    <property type="nucleotide sequence ID" value="NZ_WWCX01000011.1"/>
</dbReference>
<organism evidence="2 3">
    <name type="scientific">Duganella vulcania</name>
    <dbReference type="NCBI Taxonomy" id="2692166"/>
    <lineage>
        <taxon>Bacteria</taxon>
        <taxon>Pseudomonadati</taxon>
        <taxon>Pseudomonadota</taxon>
        <taxon>Betaproteobacteria</taxon>
        <taxon>Burkholderiales</taxon>
        <taxon>Oxalobacteraceae</taxon>
        <taxon>Telluria group</taxon>
        <taxon>Duganella</taxon>
    </lineage>
</organism>
<protein>
    <submittedName>
        <fullName evidence="2">Uncharacterized protein</fullName>
    </submittedName>
</protein>
<accession>A0A845GKZ6</accession>
<comment type="caution">
    <text evidence="2">The sequence shown here is derived from an EMBL/GenBank/DDBJ whole genome shotgun (WGS) entry which is preliminary data.</text>
</comment>
<evidence type="ECO:0000313" key="2">
    <source>
        <dbReference type="EMBL" id="MYM94140.1"/>
    </source>
</evidence>
<dbReference type="AlphaFoldDB" id="A0A845GKZ6"/>
<feature type="region of interest" description="Disordered" evidence="1">
    <location>
        <begin position="386"/>
        <end position="405"/>
    </location>
</feature>
<gene>
    <name evidence="2" type="ORF">GTP90_09750</name>
</gene>
<evidence type="ECO:0000256" key="1">
    <source>
        <dbReference type="SAM" id="MobiDB-lite"/>
    </source>
</evidence>
<evidence type="ECO:0000313" key="3">
    <source>
        <dbReference type="Proteomes" id="UP000447355"/>
    </source>
</evidence>
<reference evidence="2" key="1">
    <citation type="submission" date="2019-12" db="EMBL/GenBank/DDBJ databases">
        <title>Novel species isolated from a subtropical stream in China.</title>
        <authorList>
            <person name="Lu H."/>
        </authorList>
    </citation>
    <scope>NUCLEOTIDE SEQUENCE [LARGE SCALE GENOMIC DNA]</scope>
    <source>
        <strain evidence="2">FT81W</strain>
    </source>
</reference>
<dbReference type="Proteomes" id="UP000447355">
    <property type="component" value="Unassembled WGS sequence"/>
</dbReference>
<dbReference type="EMBL" id="WWCX01000011">
    <property type="protein sequence ID" value="MYM94140.1"/>
    <property type="molecule type" value="Genomic_DNA"/>
</dbReference>
<feature type="compositionally biased region" description="Basic and acidic residues" evidence="1">
    <location>
        <begin position="386"/>
        <end position="401"/>
    </location>
</feature>
<name>A0A845GKZ6_9BURK</name>
<proteinExistence type="predicted"/>
<sequence>MTIITANELGLGTPAAERETVPAPVLGDAVAAPAAAAADDTIILSPVDLLYQKFSETFGNSNPMQLLSMVWPGTLLDYGSYQDDAAANAPLSALLEINQSTLFDQFYPIATVTQPDGTRVSDRYQQAIESYGPIPNEALINLQSVIRQRLDQQTTIDINGVQTKVSLLEKYTILQDRWIERKQAWSTLKTDKLDYYRSNGDTDWWEQYITWYEQNAESYVAGIDAAYNRMLADFPINEFEDALAILDTHDAAALLRAKQDLRNAATPVPSSLGDSFYSTQAIPRNWGNALKPSSTFRDLLADPQAQQRYMDLCIDQLREQIFAWNAIIAQIPDSNKDEIATALAAFNDASEKYFDSTSQMVKDYGDNTVTAVKIYQQYAQGKQTQKEEDAKKLKDKLDKDQPGGGGKFDYVKAAEDINKGQKLLVDDTGSMVKSGQALAQKATAYLNSRAGEGLREMIAPVLAKLQSQLTILMDQISNFNSAAGRAIQLNGTGITLLADGGDHPVNASTVDDVFNQRWSEITVQVNQSSMSTASQSSTSFSETNWGVDFFFGSAGGQDSSQSQSFATQYLAEGASIQIGMLATKVLIERPWMHPELFGRSNHFFKAVDTPVTSKDPISRSQLLQKALGGAEETQAAAAQNCRKLNSAILPGYPVAVLLAKDITIKMKLKEAQADSLQKHSERNSSSGGGFLCFSVSHTEASTADSKSSNSYSMGGEFVFRIPAPQIVGVWNQILPEDKSDYLDSDALERVLQFKQTAKIGRAVTAPQPYVEVAPTKPGA</sequence>